<evidence type="ECO:0000256" key="2">
    <source>
        <dbReference type="ARBA" id="ARBA00022727"/>
    </source>
</evidence>
<dbReference type="NCBIfam" id="NF011105">
    <property type="entry name" value="PRK14532.1"/>
    <property type="match status" value="1"/>
</dbReference>
<evidence type="ECO:0000256" key="3">
    <source>
        <dbReference type="ARBA" id="ARBA00022741"/>
    </source>
</evidence>
<comment type="subunit">
    <text evidence="5 7">Monomer.</text>
</comment>
<evidence type="ECO:0000256" key="1">
    <source>
        <dbReference type="ARBA" id="ARBA00022679"/>
    </source>
</evidence>
<feature type="binding site" evidence="5">
    <location>
        <position position="36"/>
    </location>
    <ligand>
        <name>AMP</name>
        <dbReference type="ChEBI" id="CHEBI:456215"/>
    </ligand>
</feature>
<dbReference type="InterPro" id="IPR000850">
    <property type="entry name" value="Adenylat/UMP-CMP_kin"/>
</dbReference>
<dbReference type="GO" id="GO:0004017">
    <property type="term" value="F:AMP kinase activity"/>
    <property type="evidence" value="ECO:0007669"/>
    <property type="project" value="UniProtKB-UniRule"/>
</dbReference>
<sequence length="183" mass="19763">MRLVLVGPPGAGKGTQAEFISAHFSIPHISTGDIFRANLSAGTPLGLEAKGYMDKGDLVPDSLTTAMVKDRLEKDDVANGFLLDGYPRTTGQAQALDEILKEINAPLEVVLEMQADQDEIVARLLARGRSDDSEEVIRHRLKVYVEQTAPIIAYYKGSGILRSINGLGSVAEVTQRAISTLSR</sequence>
<comment type="caution">
    <text evidence="5">Lacks conserved residue(s) required for the propagation of feature annotation.</text>
</comment>
<comment type="subcellular location">
    <subcellularLocation>
        <location evidence="5 7">Cytoplasm</location>
    </subcellularLocation>
</comment>
<feature type="binding site" evidence="5">
    <location>
        <position position="168"/>
    </location>
    <ligand>
        <name>ATP</name>
        <dbReference type="ChEBI" id="CHEBI:30616"/>
    </ligand>
</feature>
<evidence type="ECO:0000313" key="8">
    <source>
        <dbReference type="EMBL" id="NBR94168.1"/>
    </source>
</evidence>
<proteinExistence type="inferred from homology"/>
<keyword evidence="5" id="KW-0963">Cytoplasm</keyword>
<feature type="binding site" evidence="5">
    <location>
        <begin position="85"/>
        <end position="88"/>
    </location>
    <ligand>
        <name>AMP</name>
        <dbReference type="ChEBI" id="CHEBI:456215"/>
    </ligand>
</feature>
<dbReference type="PANTHER" id="PTHR23359">
    <property type="entry name" value="NUCLEOTIDE KINASE"/>
    <property type="match status" value="1"/>
</dbReference>
<evidence type="ECO:0000256" key="6">
    <source>
        <dbReference type="RuleBase" id="RU003330"/>
    </source>
</evidence>
<comment type="caution">
    <text evidence="8">The sequence shown here is derived from an EMBL/GenBank/DDBJ whole genome shotgun (WGS) entry which is preliminary data.</text>
</comment>
<feature type="binding site" evidence="5">
    <location>
        <position position="140"/>
    </location>
    <ligand>
        <name>AMP</name>
        <dbReference type="ChEBI" id="CHEBI:456215"/>
    </ligand>
</feature>
<protein>
    <recommendedName>
        <fullName evidence="5 7">Adenylate kinase</fullName>
        <shortName evidence="5">AK</shortName>
        <ecNumber evidence="5 7">2.7.4.3</ecNumber>
    </recommendedName>
    <alternativeName>
        <fullName evidence="5">ATP-AMP transphosphorylase</fullName>
    </alternativeName>
    <alternativeName>
        <fullName evidence="5">ATP:AMP phosphotransferase</fullName>
    </alternativeName>
    <alternativeName>
        <fullName evidence="5">Adenylate monophosphate kinase</fullName>
    </alternativeName>
</protein>
<comment type="similarity">
    <text evidence="5 6">Belongs to the adenylate kinase family.</text>
</comment>
<evidence type="ECO:0000256" key="4">
    <source>
        <dbReference type="ARBA" id="ARBA00022777"/>
    </source>
</evidence>
<evidence type="ECO:0000256" key="5">
    <source>
        <dbReference type="HAMAP-Rule" id="MF_00235"/>
    </source>
</evidence>
<feature type="binding site" evidence="5">
    <location>
        <position position="127"/>
    </location>
    <ligand>
        <name>ATP</name>
        <dbReference type="ChEBI" id="CHEBI:30616"/>
    </ligand>
</feature>
<evidence type="ECO:0000313" key="9">
    <source>
        <dbReference type="Proteomes" id="UP000740727"/>
    </source>
</evidence>
<feature type="binding site" evidence="5">
    <location>
        <position position="92"/>
    </location>
    <ligand>
        <name>AMP</name>
        <dbReference type="ChEBI" id="CHEBI:456215"/>
    </ligand>
</feature>
<keyword evidence="3 5" id="KW-0547">Nucleotide-binding</keyword>
<gene>
    <name evidence="5" type="primary">adk</name>
    <name evidence="8" type="ORF">EBT44_04950</name>
</gene>
<dbReference type="Proteomes" id="UP000740727">
    <property type="component" value="Unassembled WGS sequence"/>
</dbReference>
<dbReference type="EC" id="2.7.4.3" evidence="5 7"/>
<comment type="function">
    <text evidence="5">Catalyzes the reversible transfer of the terminal phosphate group between ATP and AMP. Plays an important role in cellular energy homeostasis and in adenine nucleotide metabolism.</text>
</comment>
<dbReference type="HAMAP" id="MF_00235">
    <property type="entry name" value="Adenylate_kinase_Adk"/>
    <property type="match status" value="1"/>
</dbReference>
<accession>A0A965GD65</accession>
<dbReference type="GO" id="GO:0005737">
    <property type="term" value="C:cytoplasm"/>
    <property type="evidence" value="ECO:0007669"/>
    <property type="project" value="UniProtKB-SubCell"/>
</dbReference>
<comment type="pathway">
    <text evidence="5">Purine metabolism; AMP biosynthesis via salvage pathway; AMP from ADP: step 1/1.</text>
</comment>
<keyword evidence="1 5" id="KW-0808">Transferase</keyword>
<comment type="catalytic activity">
    <reaction evidence="5 7">
        <text>AMP + ATP = 2 ADP</text>
        <dbReference type="Rhea" id="RHEA:12973"/>
        <dbReference type="ChEBI" id="CHEBI:30616"/>
        <dbReference type="ChEBI" id="CHEBI:456215"/>
        <dbReference type="ChEBI" id="CHEBI:456216"/>
        <dbReference type="EC" id="2.7.4.3"/>
    </reaction>
</comment>
<feature type="region of interest" description="NMP" evidence="5">
    <location>
        <begin position="30"/>
        <end position="59"/>
    </location>
</feature>
<dbReference type="InterPro" id="IPR027417">
    <property type="entry name" value="P-loop_NTPase"/>
</dbReference>
<dbReference type="GO" id="GO:0005524">
    <property type="term" value="F:ATP binding"/>
    <property type="evidence" value="ECO:0007669"/>
    <property type="project" value="UniProtKB-UniRule"/>
</dbReference>
<dbReference type="Pfam" id="PF00406">
    <property type="entry name" value="ADK"/>
    <property type="match status" value="1"/>
</dbReference>
<dbReference type="PRINTS" id="PR00094">
    <property type="entry name" value="ADENYLTKNASE"/>
</dbReference>
<feature type="binding site" evidence="5">
    <location>
        <position position="31"/>
    </location>
    <ligand>
        <name>AMP</name>
        <dbReference type="ChEBI" id="CHEBI:456215"/>
    </ligand>
</feature>
<keyword evidence="4 5" id="KW-0418">Kinase</keyword>
<dbReference type="NCBIfam" id="NF011104">
    <property type="entry name" value="PRK14531.1"/>
    <property type="match status" value="1"/>
</dbReference>
<organism evidence="8 9">
    <name type="scientific">Candidatus Fonsibacter lacus</name>
    <dbReference type="NCBI Taxonomy" id="2576439"/>
    <lineage>
        <taxon>Bacteria</taxon>
        <taxon>Pseudomonadati</taxon>
        <taxon>Pseudomonadota</taxon>
        <taxon>Alphaproteobacteria</taxon>
        <taxon>Candidatus Pelagibacterales</taxon>
        <taxon>Candidatus Pelagibacterales incertae sedis</taxon>
        <taxon>Candidatus Fonsibacter</taxon>
    </lineage>
</organism>
<keyword evidence="5 7" id="KW-0067">ATP-binding</keyword>
<dbReference type="NCBIfam" id="NF011100">
    <property type="entry name" value="PRK14527.1"/>
    <property type="match status" value="1"/>
</dbReference>
<dbReference type="Gene3D" id="3.40.50.300">
    <property type="entry name" value="P-loop containing nucleotide triphosphate hydrolases"/>
    <property type="match status" value="1"/>
</dbReference>
<dbReference type="PROSITE" id="PS00113">
    <property type="entry name" value="ADENYLATE_KINASE"/>
    <property type="match status" value="1"/>
</dbReference>
<comment type="domain">
    <text evidence="5">Consists of three domains, a large central CORE domain and two small peripheral domains, NMPbind and LID, which undergo movements during catalysis. The LID domain closes over the site of phosphoryl transfer upon ATP binding. Assembling and dissambling the active center during each catalytic cycle provides an effective means to prevent ATP hydrolysis.</text>
</comment>
<feature type="binding site" evidence="5">
    <location>
        <position position="129"/>
    </location>
    <ligand>
        <name>AMP</name>
        <dbReference type="ChEBI" id="CHEBI:456215"/>
    </ligand>
</feature>
<dbReference type="AlphaFoldDB" id="A0A965GD65"/>
<evidence type="ECO:0000256" key="7">
    <source>
        <dbReference type="RuleBase" id="RU003331"/>
    </source>
</evidence>
<dbReference type="InterPro" id="IPR033690">
    <property type="entry name" value="Adenylat_kinase_CS"/>
</dbReference>
<name>A0A965GD65_9PROT</name>
<dbReference type="CDD" id="cd01428">
    <property type="entry name" value="ADK"/>
    <property type="match status" value="1"/>
</dbReference>
<feature type="binding site" evidence="5">
    <location>
        <begin position="10"/>
        <end position="15"/>
    </location>
    <ligand>
        <name>ATP</name>
        <dbReference type="ChEBI" id="CHEBI:30616"/>
    </ligand>
</feature>
<dbReference type="GO" id="GO:0044209">
    <property type="term" value="P:AMP salvage"/>
    <property type="evidence" value="ECO:0007669"/>
    <property type="project" value="UniProtKB-UniRule"/>
</dbReference>
<dbReference type="NCBIfam" id="NF001381">
    <property type="entry name" value="PRK00279.1-3"/>
    <property type="match status" value="1"/>
</dbReference>
<dbReference type="EMBL" id="RFXN01000067">
    <property type="protein sequence ID" value="NBR94168.1"/>
    <property type="molecule type" value="Genomic_DNA"/>
</dbReference>
<keyword evidence="2 5" id="KW-0545">Nucleotide biosynthesis</keyword>
<dbReference type="SUPFAM" id="SSF52540">
    <property type="entry name" value="P-loop containing nucleoside triphosphate hydrolases"/>
    <property type="match status" value="1"/>
</dbReference>
<reference evidence="8" key="1">
    <citation type="submission" date="2018-10" db="EMBL/GenBank/DDBJ databases">
        <title>Iterative Subtractive Binning of Freshwater Chronoseries Metagenomes Recovers Nearly Complete Genomes from over Four Hundred Novel Species.</title>
        <authorList>
            <person name="Rodriguez-R L.M."/>
            <person name="Tsementzi D."/>
            <person name="Luo C."/>
            <person name="Konstantinidis K.T."/>
        </authorList>
    </citation>
    <scope>NUCLEOTIDE SEQUENCE</scope>
    <source>
        <strain evidence="8">WB5_2A_028</strain>
    </source>
</reference>
<dbReference type="NCBIfam" id="NF011101">
    <property type="entry name" value="PRK14528.1"/>
    <property type="match status" value="1"/>
</dbReference>
<feature type="binding site" evidence="5">
    <location>
        <begin position="57"/>
        <end position="59"/>
    </location>
    <ligand>
        <name>AMP</name>
        <dbReference type="ChEBI" id="CHEBI:456215"/>
    </ligand>
</feature>